<dbReference type="Proteomes" id="UP000582659">
    <property type="component" value="Unassembled WGS sequence"/>
</dbReference>
<comment type="subcellular location">
    <subcellularLocation>
        <location evidence="1 10">Golgi apparatus membrane</location>
        <topology evidence="1 10">Single-pass type II membrane protein</topology>
    </subcellularLocation>
</comment>
<dbReference type="PANTHER" id="PTHR11214:SF3">
    <property type="entry name" value="BETA-1,3-GALACTOSYLTRANSFERASE 6"/>
    <property type="match status" value="1"/>
</dbReference>
<dbReference type="GO" id="GO:0000139">
    <property type="term" value="C:Golgi membrane"/>
    <property type="evidence" value="ECO:0007669"/>
    <property type="project" value="UniProtKB-SubCell"/>
</dbReference>
<sequence length="350" mass="41510">MNALFLKKKFLLGFFFIVLLTVLLLHDHLKNHRTLYNIDYVPQNLTIGEFEKLLEMEKVNLKIGTTEFSYNMSAPQNRSECNGVEMVVYTMTMTDLGSFHRRKAIREVISTTTNRSVLFRFFVGKTDDLDLKLLVPEMMAYGDIVYYDHVDTYRENFVKWYSMHEYHLRNCPNVKYFVKMDDDVTADFGRLFDWIDADFDGLTANQTQYFLCHRMHGFWPIRNKNSRWYIDRAEFSENRWPDYCFGYFLLTTNNAIKSITETMKNVNLVHMDDCFITGIVRRNTTIPLHNWSGICSNPREIDHAKCSKDDRIPWPIALHNTKNRSQVERWLKEIREIKCPKLDPPVKKVS</sequence>
<evidence type="ECO:0000256" key="7">
    <source>
        <dbReference type="ARBA" id="ARBA00022989"/>
    </source>
</evidence>
<evidence type="ECO:0000256" key="2">
    <source>
        <dbReference type="ARBA" id="ARBA00008661"/>
    </source>
</evidence>
<evidence type="ECO:0000256" key="4">
    <source>
        <dbReference type="ARBA" id="ARBA00022679"/>
    </source>
</evidence>
<accession>A0A1I7RVL7</accession>
<dbReference type="AlphaFoldDB" id="A0A1I7RVL7"/>
<evidence type="ECO:0000313" key="13">
    <source>
        <dbReference type="Proteomes" id="UP000659654"/>
    </source>
</evidence>
<reference evidence="11" key="2">
    <citation type="submission" date="2020-09" db="EMBL/GenBank/DDBJ databases">
        <authorList>
            <person name="Kikuchi T."/>
        </authorList>
    </citation>
    <scope>NUCLEOTIDE SEQUENCE</scope>
    <source>
        <strain evidence="11">Ka4C1</strain>
    </source>
</reference>
<keyword evidence="5" id="KW-0812">Transmembrane</keyword>
<keyword evidence="9" id="KW-0472">Membrane</keyword>
<dbReference type="WBParaSite" id="BXY_0477900.1">
    <property type="protein sequence ID" value="BXY_0477900.1"/>
    <property type="gene ID" value="BXY_0477900"/>
</dbReference>
<dbReference type="Pfam" id="PF01762">
    <property type="entry name" value="Galactosyl_T"/>
    <property type="match status" value="1"/>
</dbReference>
<evidence type="ECO:0000256" key="1">
    <source>
        <dbReference type="ARBA" id="ARBA00004323"/>
    </source>
</evidence>
<keyword evidence="4" id="KW-0808">Transferase</keyword>
<keyword evidence="7" id="KW-1133">Transmembrane helix</keyword>
<gene>
    <name evidence="11" type="ORF">BXYJ_LOCUS765</name>
</gene>
<dbReference type="EMBL" id="CAJFCV020000001">
    <property type="protein sequence ID" value="CAG9081861.1"/>
    <property type="molecule type" value="Genomic_DNA"/>
</dbReference>
<evidence type="ECO:0000256" key="9">
    <source>
        <dbReference type="ARBA" id="ARBA00023136"/>
    </source>
</evidence>
<dbReference type="Gene3D" id="3.90.550.50">
    <property type="match status" value="1"/>
</dbReference>
<dbReference type="SMR" id="A0A1I7RVL7"/>
<dbReference type="OrthoDB" id="115198at2759"/>
<proteinExistence type="inferred from homology"/>
<dbReference type="GO" id="GO:0006493">
    <property type="term" value="P:protein O-linked glycosylation"/>
    <property type="evidence" value="ECO:0007669"/>
    <property type="project" value="TreeGrafter"/>
</dbReference>
<evidence type="ECO:0000256" key="8">
    <source>
        <dbReference type="ARBA" id="ARBA00023034"/>
    </source>
</evidence>
<dbReference type="Proteomes" id="UP000095284">
    <property type="component" value="Unplaced"/>
</dbReference>
<dbReference type="InterPro" id="IPR002659">
    <property type="entry name" value="Glyco_trans_31"/>
</dbReference>
<dbReference type="PANTHER" id="PTHR11214">
    <property type="entry name" value="BETA-1,3-N-ACETYLGLUCOSAMINYLTRANSFERASE"/>
    <property type="match status" value="1"/>
</dbReference>
<dbReference type="EMBL" id="CAJFDI010000001">
    <property type="protein sequence ID" value="CAD5208529.1"/>
    <property type="molecule type" value="Genomic_DNA"/>
</dbReference>
<evidence type="ECO:0000256" key="5">
    <source>
        <dbReference type="ARBA" id="ARBA00022692"/>
    </source>
</evidence>
<dbReference type="Proteomes" id="UP000659654">
    <property type="component" value="Unassembled WGS sequence"/>
</dbReference>
<keyword evidence="8 10" id="KW-0333">Golgi apparatus</keyword>
<reference evidence="14" key="1">
    <citation type="submission" date="2016-11" db="UniProtKB">
        <authorList>
            <consortium name="WormBaseParasite"/>
        </authorList>
    </citation>
    <scope>IDENTIFICATION</scope>
</reference>
<dbReference type="eggNOG" id="KOG2287">
    <property type="taxonomic scope" value="Eukaryota"/>
</dbReference>
<keyword evidence="6" id="KW-0735">Signal-anchor</keyword>
<evidence type="ECO:0000256" key="10">
    <source>
        <dbReference type="RuleBase" id="RU363063"/>
    </source>
</evidence>
<dbReference type="EC" id="2.4.1.-" evidence="10"/>
<evidence type="ECO:0000313" key="14">
    <source>
        <dbReference type="WBParaSite" id="BXY_0477900.1"/>
    </source>
</evidence>
<dbReference type="GO" id="GO:0016758">
    <property type="term" value="F:hexosyltransferase activity"/>
    <property type="evidence" value="ECO:0007669"/>
    <property type="project" value="InterPro"/>
</dbReference>
<keyword evidence="13" id="KW-1185">Reference proteome</keyword>
<protein>
    <recommendedName>
        <fullName evidence="10">Hexosyltransferase</fullName>
        <ecNumber evidence="10">2.4.1.-</ecNumber>
    </recommendedName>
</protein>
<evidence type="ECO:0000256" key="3">
    <source>
        <dbReference type="ARBA" id="ARBA00022676"/>
    </source>
</evidence>
<evidence type="ECO:0000313" key="12">
    <source>
        <dbReference type="Proteomes" id="UP000095284"/>
    </source>
</evidence>
<comment type="similarity">
    <text evidence="2 10">Belongs to the glycosyltransferase 31 family.</text>
</comment>
<organism evidence="12 14">
    <name type="scientific">Bursaphelenchus xylophilus</name>
    <name type="common">Pinewood nematode worm</name>
    <name type="synonym">Aphelenchoides xylophilus</name>
    <dbReference type="NCBI Taxonomy" id="6326"/>
    <lineage>
        <taxon>Eukaryota</taxon>
        <taxon>Metazoa</taxon>
        <taxon>Ecdysozoa</taxon>
        <taxon>Nematoda</taxon>
        <taxon>Chromadorea</taxon>
        <taxon>Rhabditida</taxon>
        <taxon>Tylenchina</taxon>
        <taxon>Tylenchomorpha</taxon>
        <taxon>Aphelenchoidea</taxon>
        <taxon>Aphelenchoididae</taxon>
        <taxon>Bursaphelenchus</taxon>
    </lineage>
</organism>
<name>A0A1I7RVL7_BURXY</name>
<evidence type="ECO:0000313" key="11">
    <source>
        <dbReference type="EMBL" id="CAD5208529.1"/>
    </source>
</evidence>
<evidence type="ECO:0000256" key="6">
    <source>
        <dbReference type="ARBA" id="ARBA00022968"/>
    </source>
</evidence>
<keyword evidence="3 10" id="KW-0328">Glycosyltransferase</keyword>